<organism evidence="4 5">
    <name type="scientific">Streptomyces daqingensis</name>
    <dbReference type="NCBI Taxonomy" id="1472640"/>
    <lineage>
        <taxon>Bacteria</taxon>
        <taxon>Bacillati</taxon>
        <taxon>Actinomycetota</taxon>
        <taxon>Actinomycetes</taxon>
        <taxon>Kitasatosporales</taxon>
        <taxon>Streptomycetaceae</taxon>
        <taxon>Streptomyces</taxon>
    </lineage>
</organism>
<proteinExistence type="predicted"/>
<dbReference type="InterPro" id="IPR000182">
    <property type="entry name" value="GNAT_dom"/>
</dbReference>
<dbReference type="EMBL" id="BMMP01000017">
    <property type="protein sequence ID" value="GGO55684.1"/>
    <property type="molecule type" value="Genomic_DNA"/>
</dbReference>
<evidence type="ECO:0000256" key="2">
    <source>
        <dbReference type="ARBA" id="ARBA00023315"/>
    </source>
</evidence>
<gene>
    <name evidence="4" type="ORF">GCM10012287_47530</name>
</gene>
<keyword evidence="2" id="KW-0012">Acyltransferase</keyword>
<evidence type="ECO:0000313" key="4">
    <source>
        <dbReference type="EMBL" id="GGO55684.1"/>
    </source>
</evidence>
<dbReference type="PANTHER" id="PTHR43877">
    <property type="entry name" value="AMINOALKYLPHOSPHONATE N-ACETYLTRANSFERASE-RELATED-RELATED"/>
    <property type="match status" value="1"/>
</dbReference>
<dbReference type="Proteomes" id="UP000631535">
    <property type="component" value="Unassembled WGS sequence"/>
</dbReference>
<name>A0ABQ2MPZ5_9ACTN</name>
<evidence type="ECO:0000259" key="3">
    <source>
        <dbReference type="PROSITE" id="PS51186"/>
    </source>
</evidence>
<dbReference type="Pfam" id="PF00583">
    <property type="entry name" value="Acetyltransf_1"/>
    <property type="match status" value="1"/>
</dbReference>
<dbReference type="CDD" id="cd04301">
    <property type="entry name" value="NAT_SF"/>
    <property type="match status" value="1"/>
</dbReference>
<accession>A0ABQ2MPZ5</accession>
<dbReference type="InterPro" id="IPR016181">
    <property type="entry name" value="Acyl_CoA_acyltransferase"/>
</dbReference>
<evidence type="ECO:0000256" key="1">
    <source>
        <dbReference type="ARBA" id="ARBA00022679"/>
    </source>
</evidence>
<sequence length="162" mass="17308">MTWTIVPAPVGGRAAVAAFRAYLADIVSRYHGRPATADEVDEAAAEAPGDTLAPPHGVFLLARDSEGRVVGCAGVRMLDVEIAELTRLWTAPGARGRGLGRALVAEAERAATALGASAVRLDTREDLTEARRLYARCGYAEIAPYHDGPYADRFFEKRLDGV</sequence>
<dbReference type="Gene3D" id="3.40.630.30">
    <property type="match status" value="1"/>
</dbReference>
<feature type="domain" description="N-acetyltransferase" evidence="3">
    <location>
        <begin position="17"/>
        <end position="160"/>
    </location>
</feature>
<dbReference type="PANTHER" id="PTHR43877:SF2">
    <property type="entry name" value="AMINOALKYLPHOSPHONATE N-ACETYLTRANSFERASE-RELATED"/>
    <property type="match status" value="1"/>
</dbReference>
<protein>
    <recommendedName>
        <fullName evidence="3">N-acetyltransferase domain-containing protein</fullName>
    </recommendedName>
</protein>
<dbReference type="PROSITE" id="PS51186">
    <property type="entry name" value="GNAT"/>
    <property type="match status" value="1"/>
</dbReference>
<reference evidence="5" key="1">
    <citation type="journal article" date="2019" name="Int. J. Syst. Evol. Microbiol.">
        <title>The Global Catalogue of Microorganisms (GCM) 10K type strain sequencing project: providing services to taxonomists for standard genome sequencing and annotation.</title>
        <authorList>
            <consortium name="The Broad Institute Genomics Platform"/>
            <consortium name="The Broad Institute Genome Sequencing Center for Infectious Disease"/>
            <person name="Wu L."/>
            <person name="Ma J."/>
        </authorList>
    </citation>
    <scope>NUCLEOTIDE SEQUENCE [LARGE SCALE GENOMIC DNA]</scope>
    <source>
        <strain evidence="5">CGMCC 4.7178</strain>
    </source>
</reference>
<dbReference type="SUPFAM" id="SSF55729">
    <property type="entry name" value="Acyl-CoA N-acyltransferases (Nat)"/>
    <property type="match status" value="1"/>
</dbReference>
<comment type="caution">
    <text evidence="4">The sequence shown here is derived from an EMBL/GenBank/DDBJ whole genome shotgun (WGS) entry which is preliminary data.</text>
</comment>
<dbReference type="RefSeq" id="WP_189039236.1">
    <property type="nucleotide sequence ID" value="NZ_BMMP01000017.1"/>
</dbReference>
<keyword evidence="1" id="KW-0808">Transferase</keyword>
<evidence type="ECO:0000313" key="5">
    <source>
        <dbReference type="Proteomes" id="UP000631535"/>
    </source>
</evidence>
<keyword evidence="5" id="KW-1185">Reference proteome</keyword>
<dbReference type="InterPro" id="IPR050832">
    <property type="entry name" value="Bact_Acetyltransf"/>
</dbReference>